<dbReference type="CDD" id="cd00093">
    <property type="entry name" value="HTH_XRE"/>
    <property type="match status" value="1"/>
</dbReference>
<dbReference type="RefSeq" id="YP_010246156.1">
    <property type="nucleotide sequence ID" value="NC_060133.1"/>
</dbReference>
<proteinExistence type="predicted"/>
<sequence length="132" mass="14619">MSKFLDVTLVIRSTSASVFNVIETAAKVARSRQTPSPIYPRSTPAKRQTATKKTSARRTTEWQFRLNMPMLWRLMNDQGFSGATDLAVHCKVSRDTMSRAFRGDAITASLACKVATALGVHPSEVSRFQDVP</sequence>
<dbReference type="KEGG" id="vg:70080693"/>
<dbReference type="Proteomes" id="UP000515957">
    <property type="component" value="Segment"/>
</dbReference>
<dbReference type="GeneID" id="70080693"/>
<dbReference type="InterPro" id="IPR001387">
    <property type="entry name" value="Cro/C1-type_HTH"/>
</dbReference>
<organism evidence="2 3">
    <name type="scientific">Gordonia phage Rabbitrun</name>
    <dbReference type="NCBI Taxonomy" id="2762280"/>
    <lineage>
        <taxon>Viruses</taxon>
        <taxon>Duplodnaviria</taxon>
        <taxon>Heunggongvirae</taxon>
        <taxon>Uroviricota</taxon>
        <taxon>Caudoviricetes</taxon>
        <taxon>Deeyouvirinae</taxon>
        <taxon>Nevillevirus</taxon>
        <taxon>Nevillevirus rabbitrun</taxon>
    </lineage>
</organism>
<protein>
    <submittedName>
        <fullName evidence="2">Cro protein</fullName>
    </submittedName>
</protein>
<dbReference type="SUPFAM" id="SSF47413">
    <property type="entry name" value="lambda repressor-like DNA-binding domains"/>
    <property type="match status" value="1"/>
</dbReference>
<name>A0A7G8LIL5_9CAUD</name>
<reference evidence="2 3" key="1">
    <citation type="submission" date="2020-06" db="EMBL/GenBank/DDBJ databases">
        <authorList>
            <person name="Herren C.D."/>
            <person name="Smith Caldas M."/>
            <person name="Brooke G.M."/>
            <person name="Cabrera L.J."/>
            <person name="Caudill C.B."/>
            <person name="Ewell K.O."/>
            <person name="Haas C.L."/>
            <person name="Shapland G.L."/>
            <person name="Sitek C.J."/>
            <person name="Thompson J.S."/>
            <person name="Pollenz R.S."/>
            <person name="Garlena R.A."/>
            <person name="Russell D.A."/>
            <person name="Pope W.H."/>
            <person name="Jacobs-Sera D."/>
            <person name="Hatfull G.F."/>
        </authorList>
    </citation>
    <scope>NUCLEOTIDE SEQUENCE [LARGE SCALE GENOMIC DNA]</scope>
</reference>
<keyword evidence="3" id="KW-1185">Reference proteome</keyword>
<dbReference type="GO" id="GO:0003677">
    <property type="term" value="F:DNA binding"/>
    <property type="evidence" value="ECO:0007669"/>
    <property type="project" value="InterPro"/>
</dbReference>
<feature type="region of interest" description="Disordered" evidence="1">
    <location>
        <begin position="32"/>
        <end position="57"/>
    </location>
</feature>
<evidence type="ECO:0000256" key="1">
    <source>
        <dbReference type="SAM" id="MobiDB-lite"/>
    </source>
</evidence>
<accession>A0A7G8LIL5</accession>
<evidence type="ECO:0000313" key="3">
    <source>
        <dbReference type="Proteomes" id="UP000515957"/>
    </source>
</evidence>
<dbReference type="InterPro" id="IPR010982">
    <property type="entry name" value="Lambda_DNA-bd_dom_sf"/>
</dbReference>
<evidence type="ECO:0000313" key="2">
    <source>
        <dbReference type="EMBL" id="QNJ57087.1"/>
    </source>
</evidence>
<gene>
    <name evidence="2" type="primary">43</name>
    <name evidence="2" type="ORF">SEA_RABBITRUN_43</name>
</gene>
<dbReference type="EMBL" id="MT658805">
    <property type="protein sequence ID" value="QNJ57087.1"/>
    <property type="molecule type" value="Genomic_DNA"/>
</dbReference>